<organism evidence="12 13">
    <name type="scientific">Savagea serpentis</name>
    <dbReference type="NCBI Taxonomy" id="2785297"/>
    <lineage>
        <taxon>Bacteria</taxon>
        <taxon>Bacillati</taxon>
        <taxon>Bacillota</taxon>
        <taxon>Bacilli</taxon>
        <taxon>Bacillales</taxon>
        <taxon>Caryophanaceae</taxon>
        <taxon>Savagea</taxon>
    </lineage>
</organism>
<evidence type="ECO:0000256" key="3">
    <source>
        <dbReference type="ARBA" id="ARBA00022630"/>
    </source>
</evidence>
<evidence type="ECO:0000256" key="5">
    <source>
        <dbReference type="ARBA" id="ARBA00023002"/>
    </source>
</evidence>
<evidence type="ECO:0000256" key="1">
    <source>
        <dbReference type="ARBA" id="ARBA00001974"/>
    </source>
</evidence>
<evidence type="ECO:0000256" key="8">
    <source>
        <dbReference type="ARBA" id="ARBA00023284"/>
    </source>
</evidence>
<evidence type="ECO:0000313" key="12">
    <source>
        <dbReference type="EMBL" id="MBF4502228.1"/>
    </source>
</evidence>
<dbReference type="InterPro" id="IPR004099">
    <property type="entry name" value="Pyr_nucl-diS_OxRdtase_dimer"/>
</dbReference>
<evidence type="ECO:0000259" key="10">
    <source>
        <dbReference type="Pfam" id="PF02852"/>
    </source>
</evidence>
<accession>A0A8J7KIB2</accession>
<dbReference type="GO" id="GO:0004148">
    <property type="term" value="F:dihydrolipoyl dehydrogenase (NADH) activity"/>
    <property type="evidence" value="ECO:0007669"/>
    <property type="project" value="TreeGrafter"/>
</dbReference>
<keyword evidence="6" id="KW-0520">NAD</keyword>
<evidence type="ECO:0000256" key="9">
    <source>
        <dbReference type="RuleBase" id="RU003691"/>
    </source>
</evidence>
<dbReference type="InterPro" id="IPR023753">
    <property type="entry name" value="FAD/NAD-binding_dom"/>
</dbReference>
<dbReference type="InterPro" id="IPR016156">
    <property type="entry name" value="FAD/NAD-linked_Rdtase_dimer_sf"/>
</dbReference>
<keyword evidence="3 9" id="KW-0285">Flavoprotein</keyword>
<comment type="similarity">
    <text evidence="2 9">Belongs to the class-I pyridine nucleotide-disulfide oxidoreductase family.</text>
</comment>
<keyword evidence="5 9" id="KW-0560">Oxidoreductase</keyword>
<dbReference type="RefSeq" id="WP_194563716.1">
    <property type="nucleotide sequence ID" value="NZ_JADKPV010000010.1"/>
</dbReference>
<dbReference type="InterPro" id="IPR050151">
    <property type="entry name" value="Class-I_Pyr_Nuc-Dis_Oxidored"/>
</dbReference>
<proteinExistence type="inferred from homology"/>
<dbReference type="PANTHER" id="PTHR22912:SF151">
    <property type="entry name" value="DIHYDROLIPOYL DEHYDROGENASE, MITOCHONDRIAL"/>
    <property type="match status" value="1"/>
</dbReference>
<keyword evidence="13" id="KW-1185">Reference proteome</keyword>
<dbReference type="PRINTS" id="PR00368">
    <property type="entry name" value="FADPNR"/>
</dbReference>
<feature type="domain" description="Pyridine nucleotide-disulphide oxidoreductase dimerisation" evidence="10">
    <location>
        <begin position="343"/>
        <end position="447"/>
    </location>
</feature>
<reference evidence="12" key="1">
    <citation type="submission" date="2020-11" db="EMBL/GenBank/DDBJ databases">
        <title>Multidrug resistant novel bacterium Savagea serpentis sp. nov., isolated from the scats of a vine snake (Ahaetulla nasuta).</title>
        <authorList>
            <person name="Venkata Ramana V."/>
            <person name="Vikas Patil S."/>
            <person name="Yogita Lugani V."/>
        </authorList>
    </citation>
    <scope>NUCLEOTIDE SEQUENCE</scope>
    <source>
        <strain evidence="12">SN6</strain>
    </source>
</reference>
<dbReference type="PANTHER" id="PTHR22912">
    <property type="entry name" value="DISULFIDE OXIDOREDUCTASE"/>
    <property type="match status" value="1"/>
</dbReference>
<dbReference type="Pfam" id="PF07992">
    <property type="entry name" value="Pyr_redox_2"/>
    <property type="match status" value="1"/>
</dbReference>
<gene>
    <name evidence="12" type="ORF">IRY55_12740</name>
</gene>
<comment type="caution">
    <text evidence="12">The sequence shown here is derived from an EMBL/GenBank/DDBJ whole genome shotgun (WGS) entry which is preliminary data.</text>
</comment>
<dbReference type="SUPFAM" id="SSF55424">
    <property type="entry name" value="FAD/NAD-linked reductases, dimerisation (C-terminal) domain"/>
    <property type="match status" value="1"/>
</dbReference>
<dbReference type="PRINTS" id="PR00411">
    <property type="entry name" value="PNDRDTASEI"/>
</dbReference>
<name>A0A8J7KIB2_9BACL</name>
<evidence type="ECO:0000256" key="7">
    <source>
        <dbReference type="ARBA" id="ARBA00023157"/>
    </source>
</evidence>
<keyword evidence="7" id="KW-1015">Disulfide bond</keyword>
<dbReference type="PROSITE" id="PS00076">
    <property type="entry name" value="PYRIDINE_REDOX_1"/>
    <property type="match status" value="1"/>
</dbReference>
<dbReference type="Pfam" id="PF02852">
    <property type="entry name" value="Pyr_redox_dim"/>
    <property type="match status" value="1"/>
</dbReference>
<feature type="domain" description="FAD/NAD(P)-binding" evidence="11">
    <location>
        <begin position="12"/>
        <end position="321"/>
    </location>
</feature>
<evidence type="ECO:0000256" key="2">
    <source>
        <dbReference type="ARBA" id="ARBA00007532"/>
    </source>
</evidence>
<dbReference type="GO" id="GO:0006103">
    <property type="term" value="P:2-oxoglutarate metabolic process"/>
    <property type="evidence" value="ECO:0007669"/>
    <property type="project" value="TreeGrafter"/>
</dbReference>
<dbReference type="Proteomes" id="UP000622653">
    <property type="component" value="Unassembled WGS sequence"/>
</dbReference>
<keyword evidence="8 9" id="KW-0676">Redox-active center</keyword>
<evidence type="ECO:0000256" key="6">
    <source>
        <dbReference type="ARBA" id="ARBA00023027"/>
    </source>
</evidence>
<evidence type="ECO:0000256" key="4">
    <source>
        <dbReference type="ARBA" id="ARBA00022827"/>
    </source>
</evidence>
<dbReference type="EMBL" id="JADKPV010000010">
    <property type="protein sequence ID" value="MBF4502228.1"/>
    <property type="molecule type" value="Genomic_DNA"/>
</dbReference>
<dbReference type="Gene3D" id="3.30.390.30">
    <property type="match status" value="1"/>
</dbReference>
<evidence type="ECO:0000259" key="11">
    <source>
        <dbReference type="Pfam" id="PF07992"/>
    </source>
</evidence>
<dbReference type="InterPro" id="IPR036188">
    <property type="entry name" value="FAD/NAD-bd_sf"/>
</dbReference>
<sequence>MVVGELVERRQSIIIGGGPAGYTLAIRLAQLGQQVTLVEKAQVGGSCLHEGCIPSKFFAKVAKEWASLQKLAMYGIQIEGQTFQWESAQQQLQKIQSQLTKGVEALCQKHDIEKIEGTAMFSGENRIGIEIGERFELYEYDHLILATGASVERESIFEPLGAHCFVGGDIYGIDKLPSSLIIYGADPYALEVAFTMKQLGVYVHIVAEPDSFMYDSSIEKELRRQSKKKKIKWHTSEQLEATLVEERVHVKIEDGVIIEADALYTSGVKRANLHSLNATRLNFQMNGDDLSVNERYETSQNHIYALGEMTGREGGASRAIADAKRLASIIVGEEVLEESPFFPLILHTNPPVVSVGLREQEMDERHIASQIPLMTSGIAKVNGTTDGFVKVITNKETTLIEGLHMIGEGAIELSAHFTQLLDMVAKEEDVLYSVQAHPSIQESVIEAVENLRNLAIHQ</sequence>
<keyword evidence="4 9" id="KW-0274">FAD</keyword>
<comment type="cofactor">
    <cofactor evidence="1">
        <name>FAD</name>
        <dbReference type="ChEBI" id="CHEBI:57692"/>
    </cofactor>
</comment>
<evidence type="ECO:0000313" key="13">
    <source>
        <dbReference type="Proteomes" id="UP000622653"/>
    </source>
</evidence>
<dbReference type="GO" id="GO:0050660">
    <property type="term" value="F:flavin adenine dinucleotide binding"/>
    <property type="evidence" value="ECO:0007669"/>
    <property type="project" value="TreeGrafter"/>
</dbReference>
<dbReference type="Gene3D" id="3.50.50.60">
    <property type="entry name" value="FAD/NAD(P)-binding domain"/>
    <property type="match status" value="2"/>
</dbReference>
<dbReference type="AlphaFoldDB" id="A0A8J7KIB2"/>
<dbReference type="InterPro" id="IPR012999">
    <property type="entry name" value="Pyr_OxRdtase_I_AS"/>
</dbReference>
<dbReference type="SUPFAM" id="SSF51905">
    <property type="entry name" value="FAD/NAD(P)-binding domain"/>
    <property type="match status" value="1"/>
</dbReference>
<protein>
    <submittedName>
        <fullName evidence="12">FAD-dependent oxidoreductase</fullName>
    </submittedName>
</protein>